<keyword evidence="5 12" id="KW-0812">Transmembrane</keyword>
<keyword evidence="7" id="KW-0677">Repeat</keyword>
<dbReference type="GO" id="GO:0009279">
    <property type="term" value="C:cell outer membrane"/>
    <property type="evidence" value="ECO:0007669"/>
    <property type="project" value="UniProtKB-SubCell"/>
</dbReference>
<keyword evidence="11 12" id="KW-0998">Cell outer membrane</keyword>
<dbReference type="InterPro" id="IPR010949">
    <property type="entry name" value="TonB_Hb/transfer/lactofer_rcpt"/>
</dbReference>
<dbReference type="Gene3D" id="2.40.170.20">
    <property type="entry name" value="TonB-dependent receptor, beta-barrel domain"/>
    <property type="match status" value="2"/>
</dbReference>
<evidence type="ECO:0000256" key="4">
    <source>
        <dbReference type="ARBA" id="ARBA00022452"/>
    </source>
</evidence>
<evidence type="ECO:0000256" key="10">
    <source>
        <dbReference type="ARBA" id="ARBA00023170"/>
    </source>
</evidence>
<dbReference type="Gene3D" id="2.170.130.10">
    <property type="entry name" value="TonB-dependent receptor, plug domain"/>
    <property type="match status" value="1"/>
</dbReference>
<feature type="domain" description="TonB-dependent receptor plug" evidence="16">
    <location>
        <begin position="18"/>
        <end position="128"/>
    </location>
</feature>
<dbReference type="RefSeq" id="WP_005658457.1">
    <property type="nucleotide sequence ID" value="NZ_AAZF01000011.1"/>
</dbReference>
<evidence type="ECO:0000256" key="2">
    <source>
        <dbReference type="ARBA" id="ARBA00008143"/>
    </source>
</evidence>
<dbReference type="AlphaFoldDB" id="A0A0H3PC59"/>
<dbReference type="PROSITE" id="PS01156">
    <property type="entry name" value="TONB_DEPENDENT_REC_2"/>
    <property type="match status" value="1"/>
</dbReference>
<dbReference type="EMBL" id="AAZF01000011">
    <property type="protein sequence ID" value="EDJ92256.1"/>
    <property type="molecule type" value="Genomic_DNA"/>
</dbReference>
<dbReference type="GO" id="GO:0044718">
    <property type="term" value="P:siderophore transmembrane transport"/>
    <property type="evidence" value="ECO:0007669"/>
    <property type="project" value="TreeGrafter"/>
</dbReference>
<organism evidence="17 18">
    <name type="scientific">Haemophilus influenzae (strain NTHi 3655)</name>
    <dbReference type="NCBI Taxonomy" id="375177"/>
    <lineage>
        <taxon>Bacteria</taxon>
        <taxon>Pseudomonadati</taxon>
        <taxon>Pseudomonadota</taxon>
        <taxon>Gammaproteobacteria</taxon>
        <taxon>Pasteurellales</taxon>
        <taxon>Pasteurellaceae</taxon>
        <taxon>Haemophilus</taxon>
    </lineage>
</organism>
<dbReference type="InterPro" id="IPR012910">
    <property type="entry name" value="Plug_dom"/>
</dbReference>
<gene>
    <name evidence="17" type="ORF">CGSHi3655_04684</name>
</gene>
<name>A0A0H3PC59_HAEI3</name>
<dbReference type="InterPro" id="IPR000531">
    <property type="entry name" value="Beta-barrel_TonB"/>
</dbReference>
<evidence type="ECO:0000313" key="17">
    <source>
        <dbReference type="EMBL" id="EDJ92256.1"/>
    </source>
</evidence>
<evidence type="ECO:0000256" key="13">
    <source>
        <dbReference type="PROSITE-ProRule" id="PRU10144"/>
    </source>
</evidence>
<evidence type="ECO:0000256" key="14">
    <source>
        <dbReference type="RuleBase" id="RU003357"/>
    </source>
</evidence>
<dbReference type="PANTHER" id="PTHR30069">
    <property type="entry name" value="TONB-DEPENDENT OUTER MEMBRANE RECEPTOR"/>
    <property type="match status" value="1"/>
</dbReference>
<dbReference type="PROSITE" id="PS52016">
    <property type="entry name" value="TONB_DEPENDENT_REC_3"/>
    <property type="match status" value="1"/>
</dbReference>
<protein>
    <submittedName>
        <fullName evidence="17">Hemoglobin-binding protein</fullName>
    </submittedName>
</protein>
<comment type="caution">
    <text evidence="17">The sequence shown here is derived from an EMBL/GenBank/DDBJ whole genome shotgun (WGS) entry which is preliminary data.</text>
</comment>
<dbReference type="SUPFAM" id="SSF56935">
    <property type="entry name" value="Porins"/>
    <property type="match status" value="1"/>
</dbReference>
<keyword evidence="9 12" id="KW-0472">Membrane</keyword>
<evidence type="ECO:0000256" key="11">
    <source>
        <dbReference type="ARBA" id="ARBA00023237"/>
    </source>
</evidence>
<dbReference type="NCBIfam" id="TIGR01786">
    <property type="entry name" value="TonB-hemlactrns"/>
    <property type="match status" value="1"/>
</dbReference>
<dbReference type="Pfam" id="PF07715">
    <property type="entry name" value="Plug"/>
    <property type="match status" value="1"/>
</dbReference>
<evidence type="ECO:0000256" key="9">
    <source>
        <dbReference type="ARBA" id="ARBA00023136"/>
    </source>
</evidence>
<dbReference type="InterPro" id="IPR036942">
    <property type="entry name" value="Beta-barrel_TonB_sf"/>
</dbReference>
<evidence type="ECO:0000256" key="8">
    <source>
        <dbReference type="ARBA" id="ARBA00023077"/>
    </source>
</evidence>
<evidence type="ECO:0000256" key="5">
    <source>
        <dbReference type="ARBA" id="ARBA00022692"/>
    </source>
</evidence>
<evidence type="ECO:0000259" key="15">
    <source>
        <dbReference type="Pfam" id="PF00593"/>
    </source>
</evidence>
<evidence type="ECO:0000256" key="6">
    <source>
        <dbReference type="ARBA" id="ARBA00022729"/>
    </source>
</evidence>
<comment type="similarity">
    <text evidence="2">Belongs to the TonB-dependent receptor family. Hemoglobin/haptoglobin binding protein subfamily.</text>
</comment>
<evidence type="ECO:0000256" key="1">
    <source>
        <dbReference type="ARBA" id="ARBA00004571"/>
    </source>
</evidence>
<dbReference type="Pfam" id="PF00593">
    <property type="entry name" value="TonB_dep_Rec_b-barrel"/>
    <property type="match status" value="1"/>
</dbReference>
<proteinExistence type="inferred from homology"/>
<evidence type="ECO:0000256" key="12">
    <source>
        <dbReference type="PROSITE-ProRule" id="PRU01360"/>
    </source>
</evidence>
<keyword evidence="10" id="KW-0675">Receptor</keyword>
<keyword evidence="4 12" id="KW-1134">Transmembrane beta strand</keyword>
<keyword evidence="8 14" id="KW-0798">TonB box</keyword>
<accession>A0A0H3PC59</accession>
<sequence length="1012" mass="116274">NVSGSTETINVKEKKVGETQISAKKLAKQQASDSRDLVRYETGITVVETGRTGASGYAVRGVDENRVGIMVDGLRQAETLSSQGFKELFEGYGNFNNTRNSIEIENVKTATITKGADSLKSGSGALGGSVIFETKDARDYLIDKDYYLSYKRGYQTMNNQNLKTLTLAGRSKKFDILIIDTTRDGHEIENYDYKIYPNKQADLSAVGPTREKADPYQITRQSTLIKLGFQPNENHRLSVALDDSILETKGMDLSYVFRPCKDKACSETFGERIINDQSKRKNIQFSYENFSQTPFWDHIKLSYSSQKITNKARSDEYCHQSTCAGVRNPQGLNLVEEGGVYKIKDKYNGDFEYVEDKSSYYPSYELHNSKNEKISSGVNTEGNPLDSVLINCEKLNCEGKKFRIYQEYDEKYSKKYTYEDRKIEVGTLPNGKKYGKIPLRKGDVPSWGGPPQEETARFLFPRSYGYSTDFVNDRDLNTNTQQIKLDLDKEFHLWHTQHQLKYGGLYEKTLKSMVNHQYNTAANVQWWADYFFCARQEGGNLGGEKKPQPNVSVAGCANRTPLHSDIGKDTYLIPVTTKNNVLYFGDNVQLTSWLGLDLNYRYDHVKYLPSYDKNIPVPNGLITGLFKKFKPEEYVYGNKNLIPQGYKNCTYGTDCYQKNFEENLALLLRKTDYKHHSYNLGLNLDPTDWLRVQLKYANGFRAPTSDEIYMTFKHPQFSIQPNTDLKAETSKTKEVAFTFYKNSSYITLNAFQNDYRNFIDLVEVGERPIEEGSTIKYPFHQNQNRDRARVRGIEIASRLEMGDLFEKLQGFHLGYKFTYQKGRIKDNGLHPKYKEFLELNKDEHPEYEAIARKPQPMNALQPTTSVYNIGYDAPSQKWGVDMYITNVAAKKAKDSFNSQWTSMVARKEKQYTDEENIKASKANGKDVKDSRGLWRNNRYTVIDTIAYWKPIKNLTFTAGVYNLTNKKYLTWDSARSIRHLGTINRVQTETGKGLNRFYAPGRNYRMSVQFEF</sequence>
<comment type="subcellular location">
    <subcellularLocation>
        <location evidence="1 12">Cell outer membrane</location>
        <topology evidence="1 12">Multi-pass membrane protein</topology>
    </subcellularLocation>
</comment>
<dbReference type="InterPro" id="IPR010917">
    <property type="entry name" value="TonB_rcpt_CS"/>
</dbReference>
<keyword evidence="6" id="KW-0732">Signal</keyword>
<evidence type="ECO:0000256" key="7">
    <source>
        <dbReference type="ARBA" id="ARBA00022737"/>
    </source>
</evidence>
<feature type="non-terminal residue" evidence="17">
    <location>
        <position position="1"/>
    </location>
</feature>
<evidence type="ECO:0000259" key="16">
    <source>
        <dbReference type="Pfam" id="PF07715"/>
    </source>
</evidence>
<evidence type="ECO:0000313" key="18">
    <source>
        <dbReference type="Proteomes" id="UP000003185"/>
    </source>
</evidence>
<dbReference type="PANTHER" id="PTHR30069:SF29">
    <property type="entry name" value="HEMOGLOBIN AND HEMOGLOBIN-HAPTOGLOBIN-BINDING PROTEIN 1-RELATED"/>
    <property type="match status" value="1"/>
</dbReference>
<evidence type="ECO:0000256" key="3">
    <source>
        <dbReference type="ARBA" id="ARBA00022448"/>
    </source>
</evidence>
<keyword evidence="3 12" id="KW-0813">Transport</keyword>
<dbReference type="GO" id="GO:0015344">
    <property type="term" value="F:siderophore uptake transmembrane transporter activity"/>
    <property type="evidence" value="ECO:0007669"/>
    <property type="project" value="TreeGrafter"/>
</dbReference>
<dbReference type="Proteomes" id="UP000003185">
    <property type="component" value="Unassembled WGS sequence"/>
</dbReference>
<feature type="short sequence motif" description="TonB C-terminal box" evidence="13">
    <location>
        <begin position="995"/>
        <end position="1012"/>
    </location>
</feature>
<dbReference type="InterPro" id="IPR037066">
    <property type="entry name" value="Plug_dom_sf"/>
</dbReference>
<feature type="domain" description="TonB-dependent receptor-like beta-barrel" evidence="15">
    <location>
        <begin position="463"/>
        <end position="963"/>
    </location>
</feature>
<dbReference type="InterPro" id="IPR039426">
    <property type="entry name" value="TonB-dep_rcpt-like"/>
</dbReference>
<reference evidence="17 18" key="1">
    <citation type="journal article" date="2007" name="Genome Biol.">
        <title>Characterization and modeling of the Haemophilus influenzae core and supragenomes based on the complete genomic sequences of Rd and 12 clinical nontypeable strains.</title>
        <authorList>
            <person name="Hogg J.S."/>
            <person name="Hu F.Z."/>
            <person name="Janto B."/>
            <person name="Boissy R."/>
            <person name="Hayes J."/>
            <person name="Keefe R."/>
            <person name="Post J.C."/>
            <person name="Ehrlich G.D."/>
        </authorList>
    </citation>
    <scope>NUCLEOTIDE SEQUENCE [LARGE SCALE GENOMIC DNA]</scope>
    <source>
        <strain evidence="18">NTHi 3655</strain>
    </source>
</reference>